<evidence type="ECO:0000256" key="2">
    <source>
        <dbReference type="ARBA" id="ARBA00007647"/>
    </source>
</evidence>
<dbReference type="GO" id="GO:0016757">
    <property type="term" value="F:glycosyltransferase activity"/>
    <property type="evidence" value="ECO:0007669"/>
    <property type="project" value="UniProtKB-UniRule"/>
</dbReference>
<evidence type="ECO:0000256" key="1">
    <source>
        <dbReference type="ARBA" id="ARBA00004370"/>
    </source>
</evidence>
<dbReference type="EnsemblMetazoa" id="Aqu2.1.34775_001">
    <property type="protein sequence ID" value="Aqu2.1.34775_001"/>
    <property type="gene ID" value="Aqu2.1.34775"/>
</dbReference>
<keyword evidence="5" id="KW-0472">Membrane</keyword>
<name>A0A1X7V3E3_AMPQE</name>
<proteinExistence type="inferred from homology"/>
<keyword evidence="3 6" id="KW-0328">Glycosyltransferase</keyword>
<keyword evidence="4 6" id="KW-0808">Transferase</keyword>
<evidence type="ECO:0000313" key="7">
    <source>
        <dbReference type="EnsemblMetazoa" id="Aqu2.1.34775_001"/>
    </source>
</evidence>
<dbReference type="GO" id="GO:0016020">
    <property type="term" value="C:membrane"/>
    <property type="evidence" value="ECO:0007669"/>
    <property type="project" value="UniProtKB-SubCell"/>
</dbReference>
<accession>A0A1X7V3E3</accession>
<dbReference type="InterPro" id="IPR008166">
    <property type="entry name" value="Glyco_transf_92"/>
</dbReference>
<organism evidence="7">
    <name type="scientific">Amphimedon queenslandica</name>
    <name type="common">Sponge</name>
    <dbReference type="NCBI Taxonomy" id="400682"/>
    <lineage>
        <taxon>Eukaryota</taxon>
        <taxon>Metazoa</taxon>
        <taxon>Porifera</taxon>
        <taxon>Demospongiae</taxon>
        <taxon>Heteroscleromorpha</taxon>
        <taxon>Haplosclerida</taxon>
        <taxon>Niphatidae</taxon>
        <taxon>Amphimedon</taxon>
    </lineage>
</organism>
<sequence>MDVDEFFIPSKRYTVVKMLKDILKSKKAQKAASFILYNTWFYDDGTSLPEVATATKCINKSWPRYFTFTQRASDPVEQHKHYKYHKMIVKTKAVIGARYHWPIKVFKSYSKWYRVPPKYGLLHHYRVPAKKDVETTQSFIMSRYFDAIVKHLMKCQK</sequence>
<dbReference type="InParanoid" id="A0A1X7V3E3"/>
<evidence type="ECO:0000256" key="3">
    <source>
        <dbReference type="ARBA" id="ARBA00022676"/>
    </source>
</evidence>
<protein>
    <recommendedName>
        <fullName evidence="6">Glycosyltransferase family 92 protein</fullName>
        <ecNumber evidence="6">2.4.1.-</ecNumber>
    </recommendedName>
</protein>
<reference evidence="7" key="1">
    <citation type="submission" date="2017-05" db="UniProtKB">
        <authorList>
            <consortium name="EnsemblMetazoa"/>
        </authorList>
    </citation>
    <scope>IDENTIFICATION</scope>
</reference>
<dbReference type="EC" id="2.4.1.-" evidence="6"/>
<dbReference type="OrthoDB" id="2526284at2759"/>
<dbReference type="AlphaFoldDB" id="A0A1X7V3E3"/>
<evidence type="ECO:0000256" key="4">
    <source>
        <dbReference type="ARBA" id="ARBA00022679"/>
    </source>
</evidence>
<comment type="subcellular location">
    <subcellularLocation>
        <location evidence="1">Membrane</location>
    </subcellularLocation>
</comment>
<comment type="similarity">
    <text evidence="2 6">Belongs to the glycosyltransferase 92 family.</text>
</comment>
<evidence type="ECO:0000256" key="6">
    <source>
        <dbReference type="RuleBase" id="RU366017"/>
    </source>
</evidence>
<evidence type="ECO:0000256" key="5">
    <source>
        <dbReference type="ARBA" id="ARBA00023136"/>
    </source>
</evidence>
<dbReference type="Pfam" id="PF01697">
    <property type="entry name" value="Glyco_transf_92"/>
    <property type="match status" value="1"/>
</dbReference>